<dbReference type="RefSeq" id="WP_379480495.1">
    <property type="nucleotide sequence ID" value="NZ_JBHLTL010000004.1"/>
</dbReference>
<keyword evidence="2" id="KW-1185">Reference proteome</keyword>
<dbReference type="Proteomes" id="UP001589943">
    <property type="component" value="Unassembled WGS sequence"/>
</dbReference>
<dbReference type="EMBL" id="JBHLTL010000004">
    <property type="protein sequence ID" value="MFC0588981.1"/>
    <property type="molecule type" value="Genomic_DNA"/>
</dbReference>
<evidence type="ECO:0000313" key="1">
    <source>
        <dbReference type="EMBL" id="MFC0588981.1"/>
    </source>
</evidence>
<sequence>MSPLRTRQKLEPPCRWYPGYSNRTFPARGHFEDWRAKAAELTDQGQGHLKTMKSLAAVIAALAAATAPTPIADPALDRLDCQSLRVDFVQMLPETIQPQTFQPLDPHFSDAALNQL</sequence>
<protein>
    <submittedName>
        <fullName evidence="1">Uncharacterized protein</fullName>
    </submittedName>
</protein>
<accession>A0ABV6PGM4</accession>
<evidence type="ECO:0000313" key="2">
    <source>
        <dbReference type="Proteomes" id="UP001589943"/>
    </source>
</evidence>
<comment type="caution">
    <text evidence="1">The sequence shown here is derived from an EMBL/GenBank/DDBJ whole genome shotgun (WGS) entry which is preliminary data.</text>
</comment>
<proteinExistence type="predicted"/>
<name>A0ABV6PGM4_9SPHN</name>
<gene>
    <name evidence="1" type="ORF">ACFFF7_06095</name>
</gene>
<reference evidence="1 2" key="1">
    <citation type="submission" date="2024-09" db="EMBL/GenBank/DDBJ databases">
        <authorList>
            <person name="Sun Q."/>
            <person name="Mori K."/>
        </authorList>
    </citation>
    <scope>NUCLEOTIDE SEQUENCE [LARGE SCALE GENOMIC DNA]</scope>
    <source>
        <strain evidence="1 2">NCAIM B.02537</strain>
    </source>
</reference>
<organism evidence="1 2">
    <name type="scientific">Novosphingobium aquiterrae</name>
    <dbReference type="NCBI Taxonomy" id="624388"/>
    <lineage>
        <taxon>Bacteria</taxon>
        <taxon>Pseudomonadati</taxon>
        <taxon>Pseudomonadota</taxon>
        <taxon>Alphaproteobacteria</taxon>
        <taxon>Sphingomonadales</taxon>
        <taxon>Sphingomonadaceae</taxon>
        <taxon>Novosphingobium</taxon>
    </lineage>
</organism>